<dbReference type="GO" id="GO:0051156">
    <property type="term" value="P:glucose 6-phosphate metabolic process"/>
    <property type="evidence" value="ECO:0007669"/>
    <property type="project" value="TreeGrafter"/>
</dbReference>
<feature type="transmembrane region" description="Helical" evidence="5">
    <location>
        <begin position="127"/>
        <end position="145"/>
    </location>
</feature>
<dbReference type="AlphaFoldDB" id="A0A6A7G6W2"/>
<dbReference type="EMBL" id="IACT01007516">
    <property type="protein sequence ID" value="LAC26630.1"/>
    <property type="molecule type" value="mRNA"/>
</dbReference>
<feature type="transmembrane region" description="Helical" evidence="5">
    <location>
        <begin position="301"/>
        <end position="321"/>
    </location>
</feature>
<dbReference type="GO" id="GO:0006094">
    <property type="term" value="P:gluconeogenesis"/>
    <property type="evidence" value="ECO:0007669"/>
    <property type="project" value="TreeGrafter"/>
</dbReference>
<keyword evidence="3 5" id="KW-1133">Transmembrane helix</keyword>
<feature type="transmembrane region" description="Helical" evidence="5">
    <location>
        <begin position="157"/>
        <end position="182"/>
    </location>
</feature>
<dbReference type="GO" id="GO:0004346">
    <property type="term" value="F:glucose-6-phosphatase activity"/>
    <property type="evidence" value="ECO:0007669"/>
    <property type="project" value="TreeGrafter"/>
</dbReference>
<evidence type="ECO:0000256" key="5">
    <source>
        <dbReference type="SAM" id="Phobius"/>
    </source>
</evidence>
<feature type="transmembrane region" description="Helical" evidence="5">
    <location>
        <begin position="270"/>
        <end position="289"/>
    </location>
</feature>
<proteinExistence type="evidence at transcript level"/>
<evidence type="ECO:0000256" key="1">
    <source>
        <dbReference type="ARBA" id="ARBA00004141"/>
    </source>
</evidence>
<sequence>MEVLKAAGVGVIAYLQQSWLSEYALELHRVMHYSTPVFLLTVLTPVLLSLQGAAVYGVSIDSTLALQVLYTTVLALRINTFRQWTMGEDRPYWWVKESSRYSSQKSPDLRHYPVTCLSSPAAPSHSLLAAGVGIVLATALVKVISNIDFSCPKRKRLVVAGAWTCYAALTSLVATADFFFAAHFPHQVVTSIVIGLTVGVIVLRQDFSSPSSWSTLRKSIVLNFVGFAIILAAMYWGEAVGTFNQYQQASFRWCQKREWMQMDPVPLLDAFVFTGYAVGAAIVTASRYYKKLNKQKFSIKMLISLLILNLGIGQTILATFNAMPMTGYGNWYVWLRYGLQMLSPALMVVFCGAVVPYFVQTASGVPSLSSKQKKH</sequence>
<accession>A0A6A7G6W2</accession>
<reference evidence="7" key="1">
    <citation type="submission" date="2017-11" db="EMBL/GenBank/DDBJ databases">
        <title>The sensing device of the deep-sea amphipod.</title>
        <authorList>
            <person name="Kobayashi H."/>
            <person name="Nagahama T."/>
            <person name="Arai W."/>
            <person name="Sasagawa Y."/>
            <person name="Umeda M."/>
            <person name="Hayashi T."/>
            <person name="Nikaido I."/>
            <person name="Watanabe H."/>
            <person name="Oguri K."/>
            <person name="Kitazato H."/>
            <person name="Fujioka K."/>
            <person name="Kido Y."/>
            <person name="Takami H."/>
        </authorList>
    </citation>
    <scope>NUCLEOTIDE SEQUENCE</scope>
    <source>
        <tissue evidence="7">Whole body</tissue>
    </source>
</reference>
<dbReference type="Pfam" id="PF01569">
    <property type="entry name" value="PAP2"/>
    <property type="match status" value="1"/>
</dbReference>
<feature type="transmembrane region" description="Helical" evidence="5">
    <location>
        <begin position="188"/>
        <end position="207"/>
    </location>
</feature>
<evidence type="ECO:0000256" key="3">
    <source>
        <dbReference type="ARBA" id="ARBA00022989"/>
    </source>
</evidence>
<evidence type="ECO:0000313" key="7">
    <source>
        <dbReference type="EMBL" id="LAC26630.1"/>
    </source>
</evidence>
<organism evidence="7">
    <name type="scientific">Hirondellea gigas</name>
    <dbReference type="NCBI Taxonomy" id="1518452"/>
    <lineage>
        <taxon>Eukaryota</taxon>
        <taxon>Metazoa</taxon>
        <taxon>Ecdysozoa</taxon>
        <taxon>Arthropoda</taxon>
        <taxon>Crustacea</taxon>
        <taxon>Multicrustacea</taxon>
        <taxon>Malacostraca</taxon>
        <taxon>Eumalacostraca</taxon>
        <taxon>Peracarida</taxon>
        <taxon>Amphipoda</taxon>
        <taxon>Amphilochidea</taxon>
        <taxon>Lysianassida</taxon>
        <taxon>Lysianassidira</taxon>
        <taxon>Lysianassoidea</taxon>
        <taxon>Lysianassidae</taxon>
        <taxon>Hirondellea</taxon>
    </lineage>
</organism>
<name>A0A6A7G6W2_9CRUS</name>
<keyword evidence="4 5" id="KW-0472">Membrane</keyword>
<dbReference type="InterPro" id="IPR000326">
    <property type="entry name" value="PAP2/HPO"/>
</dbReference>
<evidence type="ECO:0000259" key="6">
    <source>
        <dbReference type="Pfam" id="PF01569"/>
    </source>
</evidence>
<evidence type="ECO:0000256" key="4">
    <source>
        <dbReference type="ARBA" id="ARBA00023136"/>
    </source>
</evidence>
<dbReference type="GO" id="GO:0016020">
    <property type="term" value="C:membrane"/>
    <property type="evidence" value="ECO:0007669"/>
    <property type="project" value="UniProtKB-SubCell"/>
</dbReference>
<feature type="transmembrane region" description="Helical" evidence="5">
    <location>
        <begin position="219"/>
        <end position="237"/>
    </location>
</feature>
<feature type="transmembrane region" description="Helical" evidence="5">
    <location>
        <begin position="341"/>
        <end position="359"/>
    </location>
</feature>
<feature type="transmembrane region" description="Helical" evidence="5">
    <location>
        <begin position="37"/>
        <end position="58"/>
    </location>
</feature>
<comment type="subcellular location">
    <subcellularLocation>
        <location evidence="1">Membrane</location>
        <topology evidence="1">Multi-pass membrane protein</topology>
    </subcellularLocation>
</comment>
<keyword evidence="2 5" id="KW-0812">Transmembrane</keyword>
<dbReference type="PANTHER" id="PTHR12591">
    <property type="entry name" value="GLUCOSE-6-PHOSPHATASE"/>
    <property type="match status" value="1"/>
</dbReference>
<protein>
    <submittedName>
        <fullName evidence="7">Glucose-6-phosphatase-like</fullName>
    </submittedName>
</protein>
<feature type="domain" description="Phosphatidic acid phosphatase type 2/haloperoxidase" evidence="6">
    <location>
        <begin position="65"/>
        <end position="205"/>
    </location>
</feature>
<evidence type="ECO:0000256" key="2">
    <source>
        <dbReference type="ARBA" id="ARBA00022692"/>
    </source>
</evidence>
<dbReference type="PANTHER" id="PTHR12591:SF0">
    <property type="entry name" value="FI19814P1"/>
    <property type="match status" value="1"/>
</dbReference>